<evidence type="ECO:0000256" key="5">
    <source>
        <dbReference type="ARBA" id="ARBA00022694"/>
    </source>
</evidence>
<evidence type="ECO:0000259" key="11">
    <source>
        <dbReference type="PROSITE" id="PS50011"/>
    </source>
</evidence>
<evidence type="ECO:0000256" key="10">
    <source>
        <dbReference type="ARBA" id="ARBA00048679"/>
    </source>
</evidence>
<dbReference type="OrthoDB" id="3399at2759"/>
<keyword evidence="7 12" id="KW-0418">Kinase</keyword>
<dbReference type="SUPFAM" id="SSF56112">
    <property type="entry name" value="Protein kinase-like (PK-like)"/>
    <property type="match status" value="1"/>
</dbReference>
<dbReference type="EMBL" id="JH994038">
    <property type="protein sequence ID" value="ELQ74496.1"/>
    <property type="molecule type" value="Genomic_DNA"/>
</dbReference>
<dbReference type="InterPro" id="IPR000719">
    <property type="entry name" value="Prot_kinase_dom"/>
</dbReference>
<dbReference type="GO" id="GO:0008033">
    <property type="term" value="P:tRNA processing"/>
    <property type="evidence" value="ECO:0007669"/>
    <property type="project" value="UniProtKB-KW"/>
</dbReference>
<comment type="similarity">
    <text evidence="1">Belongs to the protein kinase superfamily. BUD32 family.</text>
</comment>
<dbReference type="VEuPathDB" id="MicrosporidiaDB:THOM_2591"/>
<dbReference type="FunCoup" id="L7JTW4">
    <property type="interactions" value="84"/>
</dbReference>
<evidence type="ECO:0000256" key="7">
    <source>
        <dbReference type="ARBA" id="ARBA00022777"/>
    </source>
</evidence>
<dbReference type="PROSITE" id="PS00109">
    <property type="entry name" value="PROTEIN_KINASE_TYR"/>
    <property type="match status" value="1"/>
</dbReference>
<dbReference type="Pfam" id="PF06293">
    <property type="entry name" value="Kdo"/>
    <property type="match status" value="1"/>
</dbReference>
<sequence length="227" mass="26228">VPNKLTSHQQPMDPKLIAHGAEAKIYLMDDTIIKYRLPKSYRISEIDVNIRRKRTRTEMKVLERLAANQVSAPKLLKIDECSEQFDKQTTIYMTNVPGMNLKDVILCLEHSEGQPIHRIAFSIPVIFNKLGKLVRKVHACGVVHGDLTTANFILADDLIYVIDFGLSYFSTKEEDKAVDLYLLEKAVRTIHKDEYMDDFYDGYGINEQAQMRRRLNEVRKRGRKIGM</sequence>
<dbReference type="Gene3D" id="3.30.200.20">
    <property type="entry name" value="Phosphorylase Kinase, domain 1"/>
    <property type="match status" value="1"/>
</dbReference>
<evidence type="ECO:0000256" key="3">
    <source>
        <dbReference type="ARBA" id="ARBA00022527"/>
    </source>
</evidence>
<proteinExistence type="inferred from homology"/>
<dbReference type="GO" id="GO:0005524">
    <property type="term" value="F:ATP binding"/>
    <property type="evidence" value="ECO:0007669"/>
    <property type="project" value="UniProtKB-KW"/>
</dbReference>
<evidence type="ECO:0000256" key="6">
    <source>
        <dbReference type="ARBA" id="ARBA00022741"/>
    </source>
</evidence>
<accession>L7JTW4</accession>
<keyword evidence="6" id="KW-0547">Nucleotide-binding</keyword>
<dbReference type="PROSITE" id="PS50011">
    <property type="entry name" value="PROTEIN_KINASE_DOM"/>
    <property type="match status" value="1"/>
</dbReference>
<comment type="catalytic activity">
    <reaction evidence="10">
        <text>L-seryl-[protein] + ATP = O-phospho-L-seryl-[protein] + ADP + H(+)</text>
        <dbReference type="Rhea" id="RHEA:17989"/>
        <dbReference type="Rhea" id="RHEA-COMP:9863"/>
        <dbReference type="Rhea" id="RHEA-COMP:11604"/>
        <dbReference type="ChEBI" id="CHEBI:15378"/>
        <dbReference type="ChEBI" id="CHEBI:29999"/>
        <dbReference type="ChEBI" id="CHEBI:30616"/>
        <dbReference type="ChEBI" id="CHEBI:83421"/>
        <dbReference type="ChEBI" id="CHEBI:456216"/>
        <dbReference type="EC" id="2.7.11.1"/>
    </reaction>
</comment>
<dbReference type="STRING" id="72359.L7JTW4"/>
<dbReference type="EC" id="2.7.11.1" evidence="2"/>
<dbReference type="InterPro" id="IPR008266">
    <property type="entry name" value="Tyr_kinase_AS"/>
</dbReference>
<dbReference type="Gene3D" id="1.10.510.10">
    <property type="entry name" value="Transferase(Phosphotransferase) domain 1"/>
    <property type="match status" value="1"/>
</dbReference>
<evidence type="ECO:0000256" key="8">
    <source>
        <dbReference type="ARBA" id="ARBA00022840"/>
    </source>
</evidence>
<dbReference type="GO" id="GO:0004674">
    <property type="term" value="F:protein serine/threonine kinase activity"/>
    <property type="evidence" value="ECO:0007669"/>
    <property type="project" value="UniProtKB-KW"/>
</dbReference>
<dbReference type="InterPro" id="IPR011009">
    <property type="entry name" value="Kinase-like_dom_sf"/>
</dbReference>
<keyword evidence="12" id="KW-0378">Hydrolase</keyword>
<dbReference type="InterPro" id="IPR022495">
    <property type="entry name" value="Bud32"/>
</dbReference>
<keyword evidence="4 12" id="KW-0808">Transferase</keyword>
<dbReference type="PANTHER" id="PTHR12209:SF0">
    <property type="entry name" value="EKC_KEOPS COMPLEX SUBUNIT TP53RK"/>
    <property type="match status" value="1"/>
</dbReference>
<comment type="catalytic activity">
    <reaction evidence="9">
        <text>L-threonyl-[protein] + ATP = O-phospho-L-threonyl-[protein] + ADP + H(+)</text>
        <dbReference type="Rhea" id="RHEA:46608"/>
        <dbReference type="Rhea" id="RHEA-COMP:11060"/>
        <dbReference type="Rhea" id="RHEA-COMP:11605"/>
        <dbReference type="ChEBI" id="CHEBI:15378"/>
        <dbReference type="ChEBI" id="CHEBI:30013"/>
        <dbReference type="ChEBI" id="CHEBI:30616"/>
        <dbReference type="ChEBI" id="CHEBI:61977"/>
        <dbReference type="ChEBI" id="CHEBI:456216"/>
        <dbReference type="EC" id="2.7.11.1"/>
    </reaction>
</comment>
<dbReference type="GO" id="GO:0005829">
    <property type="term" value="C:cytosol"/>
    <property type="evidence" value="ECO:0007669"/>
    <property type="project" value="TreeGrafter"/>
</dbReference>
<dbReference type="OMA" id="AYCEVHP"/>
<feature type="domain" description="Protein kinase" evidence="11">
    <location>
        <begin position="11"/>
        <end position="227"/>
    </location>
</feature>
<evidence type="ECO:0000256" key="2">
    <source>
        <dbReference type="ARBA" id="ARBA00012513"/>
    </source>
</evidence>
<evidence type="ECO:0000256" key="9">
    <source>
        <dbReference type="ARBA" id="ARBA00047899"/>
    </source>
</evidence>
<evidence type="ECO:0000313" key="12">
    <source>
        <dbReference type="EMBL" id="ELQ74496.1"/>
    </source>
</evidence>
<evidence type="ECO:0000256" key="1">
    <source>
        <dbReference type="ARBA" id="ARBA00010630"/>
    </source>
</evidence>
<keyword evidence="8" id="KW-0067">ATP-binding</keyword>
<dbReference type="HOGENOM" id="CLU_063953_2_0_1"/>
<keyword evidence="13" id="KW-1185">Reference proteome</keyword>
<protein>
    <recommendedName>
        <fullName evidence="2">non-specific serine/threonine protein kinase</fullName>
        <ecNumber evidence="2">2.7.11.1</ecNumber>
    </recommendedName>
</protein>
<dbReference type="AlphaFoldDB" id="L7JTW4"/>
<dbReference type="GO" id="GO:0106310">
    <property type="term" value="F:protein serine kinase activity"/>
    <property type="evidence" value="ECO:0007669"/>
    <property type="project" value="RHEA"/>
</dbReference>
<dbReference type="InParanoid" id="L7JTW4"/>
<feature type="non-terminal residue" evidence="12">
    <location>
        <position position="1"/>
    </location>
</feature>
<keyword evidence="3 12" id="KW-0723">Serine/threonine-protein kinase</keyword>
<evidence type="ECO:0000313" key="13">
    <source>
        <dbReference type="Proteomes" id="UP000011185"/>
    </source>
</evidence>
<evidence type="ECO:0000256" key="4">
    <source>
        <dbReference type="ARBA" id="ARBA00022679"/>
    </source>
</evidence>
<name>L7JTW4_TRAHO</name>
<dbReference type="NCBIfam" id="TIGR03724">
    <property type="entry name" value="arch_bud32"/>
    <property type="match status" value="1"/>
</dbReference>
<dbReference type="PANTHER" id="PTHR12209">
    <property type="entry name" value="NON-SPECIFIC SERINE/THREONINE PROTEIN KINASE"/>
    <property type="match status" value="1"/>
</dbReference>
<dbReference type="GO" id="GO:0016787">
    <property type="term" value="F:hydrolase activity"/>
    <property type="evidence" value="ECO:0007669"/>
    <property type="project" value="UniProtKB-KW"/>
</dbReference>
<keyword evidence="5" id="KW-0819">tRNA processing</keyword>
<gene>
    <name evidence="12" type="ORF">THOM_2591</name>
</gene>
<dbReference type="Proteomes" id="UP000011185">
    <property type="component" value="Unassembled WGS sequence"/>
</dbReference>
<reference evidence="12 13" key="1">
    <citation type="journal article" date="2012" name="PLoS Pathog.">
        <title>The genome of the obligate intracellular parasite Trachipleistophora hominis: new insights into microsporidian genome dynamics and reductive evolution.</title>
        <authorList>
            <person name="Heinz E."/>
            <person name="Williams T.A."/>
            <person name="Nakjang S."/>
            <person name="Noel C.J."/>
            <person name="Swan D.C."/>
            <person name="Goldberg A.V."/>
            <person name="Harris S.R."/>
            <person name="Weinmaier T."/>
            <person name="Markert S."/>
            <person name="Becher D."/>
            <person name="Bernhardt J."/>
            <person name="Dagan T."/>
            <person name="Hacker C."/>
            <person name="Lucocq J.M."/>
            <person name="Schweder T."/>
            <person name="Rattei T."/>
            <person name="Hall N."/>
            <person name="Hirt R.P."/>
            <person name="Embley T.M."/>
        </authorList>
    </citation>
    <scope>NUCLEOTIDE SEQUENCE [LARGE SCALE GENOMIC DNA]</scope>
</reference>
<organism evidence="12 13">
    <name type="scientific">Trachipleistophora hominis</name>
    <name type="common">Microsporidian parasite</name>
    <dbReference type="NCBI Taxonomy" id="72359"/>
    <lineage>
        <taxon>Eukaryota</taxon>
        <taxon>Fungi</taxon>
        <taxon>Fungi incertae sedis</taxon>
        <taxon>Microsporidia</taxon>
        <taxon>Pleistophoridae</taxon>
        <taxon>Trachipleistophora</taxon>
    </lineage>
</organism>